<feature type="compositionally biased region" description="Acidic residues" evidence="1">
    <location>
        <begin position="335"/>
        <end position="347"/>
    </location>
</feature>
<organism evidence="3 4">
    <name type="scientific">Marasmiellus scandens</name>
    <dbReference type="NCBI Taxonomy" id="2682957"/>
    <lineage>
        <taxon>Eukaryota</taxon>
        <taxon>Fungi</taxon>
        <taxon>Dikarya</taxon>
        <taxon>Basidiomycota</taxon>
        <taxon>Agaricomycotina</taxon>
        <taxon>Agaricomycetes</taxon>
        <taxon>Agaricomycetidae</taxon>
        <taxon>Agaricales</taxon>
        <taxon>Marasmiineae</taxon>
        <taxon>Omphalotaceae</taxon>
        <taxon>Marasmiellus</taxon>
    </lineage>
</organism>
<dbReference type="EMBL" id="JBANRG010000001">
    <property type="protein sequence ID" value="KAK7472111.1"/>
    <property type="molecule type" value="Genomic_DNA"/>
</dbReference>
<feature type="compositionally biased region" description="Polar residues" evidence="1">
    <location>
        <begin position="164"/>
        <end position="181"/>
    </location>
</feature>
<dbReference type="Proteomes" id="UP001498398">
    <property type="component" value="Unassembled WGS sequence"/>
</dbReference>
<feature type="region of interest" description="Disordered" evidence="1">
    <location>
        <begin position="1"/>
        <end position="181"/>
    </location>
</feature>
<comment type="caution">
    <text evidence="3">The sequence shown here is derived from an EMBL/GenBank/DDBJ whole genome shotgun (WGS) entry which is preliminary data.</text>
</comment>
<proteinExistence type="predicted"/>
<dbReference type="PROSITE" id="PS50097">
    <property type="entry name" value="BTB"/>
    <property type="match status" value="1"/>
</dbReference>
<protein>
    <recommendedName>
        <fullName evidence="2">BTB domain-containing protein</fullName>
    </recommendedName>
</protein>
<accession>A0ABR1K9H4</accession>
<keyword evidence="4" id="KW-1185">Reference proteome</keyword>
<evidence type="ECO:0000313" key="3">
    <source>
        <dbReference type="EMBL" id="KAK7472111.1"/>
    </source>
</evidence>
<dbReference type="InterPro" id="IPR000210">
    <property type="entry name" value="BTB/POZ_dom"/>
</dbReference>
<feature type="compositionally biased region" description="Basic and acidic residues" evidence="1">
    <location>
        <begin position="422"/>
        <end position="432"/>
    </location>
</feature>
<evidence type="ECO:0000313" key="4">
    <source>
        <dbReference type="Proteomes" id="UP001498398"/>
    </source>
</evidence>
<sequence length="570" mass="64013">MDLDLDLPLATTAIEQPPLSQPFPLSPRAPSSSLHKSLIVSEDGIVQLPVSSDGEEDLSDNETSRQLEGFMASQRVAKVVADKENSKEREDSSPAETEPSPPPSPSLRSSQKRRNESLAQDDGSSPAEASTSDVTLSSSSLQPPSKKARPNSSAPRPKPIPPRSASQSSRTETPTALASQTQVKYQKHHTHWVSDGNVIVRISNVQFKLFKSVLSKQSKWFSDTFEEMDGRQPQDQYIGYPVYVLDGLVSLKDFEKLLDAMDGAITYVHDPPPFPVLASIIRASTALDFMHFKRYSRRLLEDKWAVPAALRPSKPDAKKENQKEKRNDQVKDGDDSGEDDDDEDPDIDVGSLVDPISYPHTSILLARDCDIPSILPRAMYELVASEEFGLNEVRTQGLNSSKHEVIDVDADDEEVEDEDEEKKDKDGKKHRPKLPEDIYHRLIRAREKLTTLWMTHIVVPPDVQHSDDTSDEDEGKDDGSSDSEGSDSDCPAADRGRDLQIYTYGVLTPRGNIDSLFVDFRYDPITGVKYIMELDWRSRGYCENCVRERKKAWINMIKSWWRIFEETINA</sequence>
<feature type="compositionally biased region" description="Acidic residues" evidence="1">
    <location>
        <begin position="407"/>
        <end position="421"/>
    </location>
</feature>
<feature type="compositionally biased region" description="Low complexity" evidence="1">
    <location>
        <begin position="130"/>
        <end position="145"/>
    </location>
</feature>
<feature type="compositionally biased region" description="Basic and acidic residues" evidence="1">
    <location>
        <begin position="313"/>
        <end position="334"/>
    </location>
</feature>
<evidence type="ECO:0000256" key="1">
    <source>
        <dbReference type="SAM" id="MobiDB-lite"/>
    </source>
</evidence>
<feature type="compositionally biased region" description="Basic and acidic residues" evidence="1">
    <location>
        <begin position="80"/>
        <end position="92"/>
    </location>
</feature>
<gene>
    <name evidence="3" type="ORF">VKT23_000231</name>
</gene>
<reference evidence="3 4" key="1">
    <citation type="submission" date="2024-01" db="EMBL/GenBank/DDBJ databases">
        <title>A draft genome for the cacao thread blight pathogen Marasmiellus scandens.</title>
        <authorList>
            <person name="Baruah I.K."/>
            <person name="Leung J."/>
            <person name="Bukari Y."/>
            <person name="Amoako-Attah I."/>
            <person name="Meinhardt L.W."/>
            <person name="Bailey B.A."/>
            <person name="Cohen S.P."/>
        </authorList>
    </citation>
    <scope>NUCLEOTIDE SEQUENCE [LARGE SCALE GENOMIC DNA]</scope>
    <source>
        <strain evidence="3 4">GH-19</strain>
    </source>
</reference>
<name>A0ABR1K9H4_9AGAR</name>
<feature type="compositionally biased region" description="Acidic residues" evidence="1">
    <location>
        <begin position="469"/>
        <end position="487"/>
    </location>
</feature>
<feature type="domain" description="BTB" evidence="2">
    <location>
        <begin position="196"/>
        <end position="270"/>
    </location>
</feature>
<feature type="region of interest" description="Disordered" evidence="1">
    <location>
        <begin position="462"/>
        <end position="494"/>
    </location>
</feature>
<feature type="region of interest" description="Disordered" evidence="1">
    <location>
        <begin position="401"/>
        <end position="432"/>
    </location>
</feature>
<feature type="region of interest" description="Disordered" evidence="1">
    <location>
        <begin position="311"/>
        <end position="353"/>
    </location>
</feature>
<evidence type="ECO:0000259" key="2">
    <source>
        <dbReference type="PROSITE" id="PS50097"/>
    </source>
</evidence>